<dbReference type="AlphaFoldDB" id="A0AAN7SI08"/>
<dbReference type="PANTHER" id="PTHR15959">
    <property type="entry name" value="SYNTAXIN-18"/>
    <property type="match status" value="1"/>
</dbReference>
<keyword evidence="7" id="KW-0256">Endoplasmic reticulum</keyword>
<accession>A0AAN7SI08</accession>
<evidence type="ECO:0000313" key="17">
    <source>
        <dbReference type="EMBL" id="KAK4881039.1"/>
    </source>
</evidence>
<comment type="subcellular location">
    <subcellularLocation>
        <location evidence="13">Endomembrane system</location>
        <topology evidence="13">Single-pass type IV membrane protein</topology>
    </subcellularLocation>
    <subcellularLocation>
        <location evidence="2">Endoplasmic reticulum membrane</location>
        <topology evidence="2">Single-pass membrane protein</topology>
    </subcellularLocation>
</comment>
<dbReference type="Proteomes" id="UP001353858">
    <property type="component" value="Unassembled WGS sequence"/>
</dbReference>
<evidence type="ECO:0000256" key="9">
    <source>
        <dbReference type="ARBA" id="ARBA00022927"/>
    </source>
</evidence>
<dbReference type="PANTHER" id="PTHR15959:SF0">
    <property type="entry name" value="SYNTAXIN-18"/>
    <property type="match status" value="1"/>
</dbReference>
<evidence type="ECO:0000256" key="3">
    <source>
        <dbReference type="ARBA" id="ARBA00009063"/>
    </source>
</evidence>
<protein>
    <recommendedName>
        <fullName evidence="4">Syntaxin-18</fullName>
    </recommendedName>
</protein>
<feature type="transmembrane region" description="Helical" evidence="16">
    <location>
        <begin position="205"/>
        <end position="223"/>
    </location>
</feature>
<keyword evidence="6 16" id="KW-0812">Transmembrane</keyword>
<name>A0AAN7SI08_9COLE</name>
<evidence type="ECO:0000313" key="18">
    <source>
        <dbReference type="Proteomes" id="UP001353858"/>
    </source>
</evidence>
<evidence type="ECO:0000256" key="14">
    <source>
        <dbReference type="SAM" id="Coils"/>
    </source>
</evidence>
<dbReference type="GO" id="GO:0015031">
    <property type="term" value="P:protein transport"/>
    <property type="evidence" value="ECO:0007669"/>
    <property type="project" value="UniProtKB-KW"/>
</dbReference>
<evidence type="ECO:0000256" key="16">
    <source>
        <dbReference type="SAM" id="Phobius"/>
    </source>
</evidence>
<evidence type="ECO:0000256" key="1">
    <source>
        <dbReference type="ARBA" id="ARBA00003746"/>
    </source>
</evidence>
<evidence type="ECO:0000256" key="11">
    <source>
        <dbReference type="ARBA" id="ARBA00023054"/>
    </source>
</evidence>
<feature type="region of interest" description="Disordered" evidence="15">
    <location>
        <begin position="237"/>
        <end position="341"/>
    </location>
</feature>
<comment type="function">
    <text evidence="1">Syntaxin that may be involved in targeting and fusion of Golgi-derived retrograde transport vesicles with the ER.</text>
</comment>
<evidence type="ECO:0000256" key="2">
    <source>
        <dbReference type="ARBA" id="ARBA00004389"/>
    </source>
</evidence>
<proteinExistence type="inferred from homology"/>
<dbReference type="FunFam" id="1.20.5.110:FF:000015">
    <property type="entry name" value="Syntaxin-18, putative"/>
    <property type="match status" value="1"/>
</dbReference>
<evidence type="ECO:0000256" key="6">
    <source>
        <dbReference type="ARBA" id="ARBA00022692"/>
    </source>
</evidence>
<keyword evidence="8" id="KW-0931">ER-Golgi transport</keyword>
<comment type="similarity">
    <text evidence="3">Belongs to the syntaxin family.</text>
</comment>
<keyword evidence="10 16" id="KW-1133">Transmembrane helix</keyword>
<feature type="compositionally biased region" description="Basic and acidic residues" evidence="15">
    <location>
        <begin position="245"/>
        <end position="254"/>
    </location>
</feature>
<evidence type="ECO:0000256" key="10">
    <source>
        <dbReference type="ARBA" id="ARBA00022989"/>
    </source>
</evidence>
<dbReference type="SUPFAM" id="SSF58038">
    <property type="entry name" value="SNARE fusion complex"/>
    <property type="match status" value="1"/>
</dbReference>
<evidence type="ECO:0000256" key="8">
    <source>
        <dbReference type="ARBA" id="ARBA00022892"/>
    </source>
</evidence>
<keyword evidence="9" id="KW-0653">Protein transport</keyword>
<keyword evidence="5" id="KW-0813">Transport</keyword>
<evidence type="ECO:0000256" key="7">
    <source>
        <dbReference type="ARBA" id="ARBA00022824"/>
    </source>
</evidence>
<keyword evidence="11 14" id="KW-0175">Coiled coil</keyword>
<evidence type="ECO:0000256" key="15">
    <source>
        <dbReference type="SAM" id="MobiDB-lite"/>
    </source>
</evidence>
<feature type="compositionally biased region" description="Basic and acidic residues" evidence="15">
    <location>
        <begin position="326"/>
        <end position="341"/>
    </location>
</feature>
<dbReference type="Gene3D" id="1.20.5.110">
    <property type="match status" value="1"/>
</dbReference>
<keyword evidence="12 16" id="KW-0472">Membrane</keyword>
<evidence type="ECO:0000256" key="12">
    <source>
        <dbReference type="ARBA" id="ARBA00023136"/>
    </source>
</evidence>
<gene>
    <name evidence="17" type="ORF">RN001_004358</name>
</gene>
<feature type="coiled-coil region" evidence="14">
    <location>
        <begin position="113"/>
        <end position="152"/>
    </location>
</feature>
<organism evidence="17 18">
    <name type="scientific">Aquatica leii</name>
    <dbReference type="NCBI Taxonomy" id="1421715"/>
    <lineage>
        <taxon>Eukaryota</taxon>
        <taxon>Metazoa</taxon>
        <taxon>Ecdysozoa</taxon>
        <taxon>Arthropoda</taxon>
        <taxon>Hexapoda</taxon>
        <taxon>Insecta</taxon>
        <taxon>Pterygota</taxon>
        <taxon>Neoptera</taxon>
        <taxon>Endopterygota</taxon>
        <taxon>Coleoptera</taxon>
        <taxon>Polyphaga</taxon>
        <taxon>Elateriformia</taxon>
        <taxon>Elateroidea</taxon>
        <taxon>Lampyridae</taxon>
        <taxon>Luciolinae</taxon>
        <taxon>Aquatica</taxon>
    </lineage>
</organism>
<dbReference type="GO" id="GO:0005789">
    <property type="term" value="C:endoplasmic reticulum membrane"/>
    <property type="evidence" value="ECO:0007669"/>
    <property type="project" value="UniProtKB-SubCell"/>
</dbReference>
<evidence type="ECO:0000256" key="13">
    <source>
        <dbReference type="ARBA" id="ARBA00046280"/>
    </source>
</evidence>
<sequence>MTELDRQGVDEMAQKIINYCTTQLNIYKQNIYKQKHSKQKAEHYESIINSIDKYLKHVSKIYTEAKAIRVKRVLEAHKLSKLETKSVEVIPTERKLEKSEPLKNTISAPIHTNETIENQLSAEEMQMFESENDFLFEELNTLSDEVKEIESKVVHISELQELFTEKVLQQEQDIERIATTVAASTDNMKDANEQIRQAIQRNAGLRVWVLFFLLVMSFSLLFLDCDLAYEAAAAERYRGQPQEARGADAFDTTERAQAPSKRVTSFPEPHASSPTSNAATRFADQNAVSHADTRLGTTTTEPPCIDVRRAASQHRYASRPSSPRDTFPHPPEERSTQKRQM</sequence>
<dbReference type="EMBL" id="JARPUR010000002">
    <property type="protein sequence ID" value="KAK4881039.1"/>
    <property type="molecule type" value="Genomic_DNA"/>
</dbReference>
<evidence type="ECO:0000256" key="5">
    <source>
        <dbReference type="ARBA" id="ARBA00022448"/>
    </source>
</evidence>
<reference evidence="18" key="1">
    <citation type="submission" date="2023-01" db="EMBL/GenBank/DDBJ databases">
        <title>Key to firefly adult light organ development and bioluminescence: homeobox transcription factors regulate luciferase expression and transportation to peroxisome.</title>
        <authorList>
            <person name="Fu X."/>
        </authorList>
    </citation>
    <scope>NUCLEOTIDE SEQUENCE [LARGE SCALE GENOMIC DNA]</scope>
</reference>
<dbReference type="GO" id="GO:0031201">
    <property type="term" value="C:SNARE complex"/>
    <property type="evidence" value="ECO:0007669"/>
    <property type="project" value="TreeGrafter"/>
</dbReference>
<evidence type="ECO:0000256" key="4">
    <source>
        <dbReference type="ARBA" id="ARBA00019409"/>
    </source>
</evidence>
<dbReference type="GO" id="GO:0006890">
    <property type="term" value="P:retrograde vesicle-mediated transport, Golgi to endoplasmic reticulum"/>
    <property type="evidence" value="ECO:0007669"/>
    <property type="project" value="TreeGrafter"/>
</dbReference>
<keyword evidence="18" id="KW-1185">Reference proteome</keyword>
<comment type="caution">
    <text evidence="17">The sequence shown here is derived from an EMBL/GenBank/DDBJ whole genome shotgun (WGS) entry which is preliminary data.</text>
</comment>